<keyword evidence="2" id="KW-1185">Reference proteome</keyword>
<evidence type="ECO:0008006" key="3">
    <source>
        <dbReference type="Google" id="ProtNLM"/>
    </source>
</evidence>
<name>A0A8H3FQG9_9LECA</name>
<proteinExistence type="predicted"/>
<protein>
    <recommendedName>
        <fullName evidence="3">Glycosyltransferase family 25 protein</fullName>
    </recommendedName>
</protein>
<gene>
    <name evidence="1" type="ORF">ALECFALPRED_004137</name>
</gene>
<sequence>MNAAASILDNNLSSALIVEDDADWDVSLKTQLTQFALGSQHLLNAPTSSEPLSPYGDGWDMVWLGHCAQDPPSKPLARFFIADDTTIASAGRRWGLWSPEEALTDDLPRNHTIRVVYRSAGSVCSYAYALSYTGAQKILYHLSYSHFDGPFDVGQAGLCKRGRKGEIDFSYVGVYPGLIHAAFVENDIVYDPTKPRKEREKEKGTPTAPNLVFGVRMNVFRMIEGKELVGRWRGEEEVGDMEMWFDEGKGE</sequence>
<dbReference type="AlphaFoldDB" id="A0A8H3FQG9"/>
<accession>A0A8H3FQG9</accession>
<evidence type="ECO:0000313" key="2">
    <source>
        <dbReference type="Proteomes" id="UP000664203"/>
    </source>
</evidence>
<comment type="caution">
    <text evidence="1">The sequence shown here is derived from an EMBL/GenBank/DDBJ whole genome shotgun (WGS) entry which is preliminary data.</text>
</comment>
<dbReference type="OrthoDB" id="47375at2759"/>
<organism evidence="1 2">
    <name type="scientific">Alectoria fallacina</name>
    <dbReference type="NCBI Taxonomy" id="1903189"/>
    <lineage>
        <taxon>Eukaryota</taxon>
        <taxon>Fungi</taxon>
        <taxon>Dikarya</taxon>
        <taxon>Ascomycota</taxon>
        <taxon>Pezizomycotina</taxon>
        <taxon>Lecanoromycetes</taxon>
        <taxon>OSLEUM clade</taxon>
        <taxon>Lecanoromycetidae</taxon>
        <taxon>Lecanorales</taxon>
        <taxon>Lecanorineae</taxon>
        <taxon>Parmeliaceae</taxon>
        <taxon>Alectoria</taxon>
    </lineage>
</organism>
<evidence type="ECO:0000313" key="1">
    <source>
        <dbReference type="EMBL" id="CAF9928774.1"/>
    </source>
</evidence>
<dbReference type="EMBL" id="CAJPDR010000256">
    <property type="protein sequence ID" value="CAF9928774.1"/>
    <property type="molecule type" value="Genomic_DNA"/>
</dbReference>
<dbReference type="Proteomes" id="UP000664203">
    <property type="component" value="Unassembled WGS sequence"/>
</dbReference>
<reference evidence="1" key="1">
    <citation type="submission" date="2021-03" db="EMBL/GenBank/DDBJ databases">
        <authorList>
            <person name="Tagirdzhanova G."/>
        </authorList>
    </citation>
    <scope>NUCLEOTIDE SEQUENCE</scope>
</reference>